<comment type="caution">
    <text evidence="2">The sequence shown here is derived from an EMBL/GenBank/DDBJ whole genome shotgun (WGS) entry which is preliminary data.</text>
</comment>
<name>A0A101LYB3_PICGL</name>
<dbReference type="EMBL" id="LKAM01000007">
    <property type="protein sequence ID" value="KUM47574.1"/>
    <property type="molecule type" value="Genomic_DNA"/>
</dbReference>
<reference evidence="2" key="1">
    <citation type="journal article" date="2015" name="Genome Biol. Evol.">
        <title>Organellar Genomes of White Spruce (Picea glauca): Assembly and Annotation.</title>
        <authorList>
            <person name="Jackman S.D."/>
            <person name="Warren R.L."/>
            <person name="Gibb E.A."/>
            <person name="Vandervalk B.P."/>
            <person name="Mohamadi H."/>
            <person name="Chu J."/>
            <person name="Raymond A."/>
            <person name="Pleasance S."/>
            <person name="Coope R."/>
            <person name="Wildung M.R."/>
            <person name="Ritland C.E."/>
            <person name="Bousquet J."/>
            <person name="Jones S.J."/>
            <person name="Bohlmann J."/>
            <person name="Birol I."/>
        </authorList>
    </citation>
    <scope>NUCLEOTIDE SEQUENCE [LARGE SCALE GENOMIC DNA]</scope>
    <source>
        <tissue evidence="2">Flushing bud</tissue>
    </source>
</reference>
<keyword evidence="2" id="KW-0496">Mitochondrion</keyword>
<sequence length="80" mass="8914">MALLARSCTTSSLPLTICVAFIVTRPSYALTHSSYASASQERKEEKSDGNHPPMKYRSRESRTNEPGLLMRVGCFLTAYK</sequence>
<geneLocation type="mitochondrion" evidence="2"/>
<evidence type="ECO:0000313" key="2">
    <source>
        <dbReference type="EMBL" id="KUM47574.1"/>
    </source>
</evidence>
<gene>
    <name evidence="2" type="ORF">ABT39_MTgene5760</name>
</gene>
<evidence type="ECO:0000256" key="1">
    <source>
        <dbReference type="SAM" id="MobiDB-lite"/>
    </source>
</evidence>
<organism evidence="2">
    <name type="scientific">Picea glauca</name>
    <name type="common">White spruce</name>
    <name type="synonym">Pinus glauca</name>
    <dbReference type="NCBI Taxonomy" id="3330"/>
    <lineage>
        <taxon>Eukaryota</taxon>
        <taxon>Viridiplantae</taxon>
        <taxon>Streptophyta</taxon>
        <taxon>Embryophyta</taxon>
        <taxon>Tracheophyta</taxon>
        <taxon>Spermatophyta</taxon>
        <taxon>Pinopsida</taxon>
        <taxon>Pinidae</taxon>
        <taxon>Conifers I</taxon>
        <taxon>Pinales</taxon>
        <taxon>Pinaceae</taxon>
        <taxon>Picea</taxon>
    </lineage>
</organism>
<dbReference type="AlphaFoldDB" id="A0A101LYB3"/>
<protein>
    <submittedName>
        <fullName evidence="2">Uncharacterized protein</fullName>
    </submittedName>
</protein>
<accession>A0A101LYB3</accession>
<proteinExistence type="predicted"/>
<feature type="region of interest" description="Disordered" evidence="1">
    <location>
        <begin position="34"/>
        <end position="62"/>
    </location>
</feature>
<feature type="compositionally biased region" description="Basic and acidic residues" evidence="1">
    <location>
        <begin position="40"/>
        <end position="49"/>
    </location>
</feature>